<feature type="transmembrane region" description="Helical" evidence="1">
    <location>
        <begin position="148"/>
        <end position="166"/>
    </location>
</feature>
<feature type="transmembrane region" description="Helical" evidence="1">
    <location>
        <begin position="316"/>
        <end position="338"/>
    </location>
</feature>
<feature type="transmembrane region" description="Helical" evidence="1">
    <location>
        <begin position="107"/>
        <end position="128"/>
    </location>
</feature>
<feature type="transmembrane region" description="Helical" evidence="1">
    <location>
        <begin position="178"/>
        <end position="202"/>
    </location>
</feature>
<dbReference type="AlphaFoldDB" id="A0A1G9U6Z2"/>
<dbReference type="OrthoDB" id="2827525at2"/>
<dbReference type="RefSeq" id="WP_074607152.1">
    <property type="nucleotide sequence ID" value="NZ_FNGY01000004.1"/>
</dbReference>
<keyword evidence="1" id="KW-0812">Transmembrane</keyword>
<feature type="transmembrane region" description="Helical" evidence="1">
    <location>
        <begin position="282"/>
        <end position="304"/>
    </location>
</feature>
<keyword evidence="1" id="KW-0472">Membrane</keyword>
<keyword evidence="1" id="KW-1133">Transmembrane helix</keyword>
<accession>A0A1G9U6Z2</accession>
<keyword evidence="3" id="KW-1185">Reference proteome</keyword>
<dbReference type="Proteomes" id="UP000183200">
    <property type="component" value="Unassembled WGS sequence"/>
</dbReference>
<feature type="transmembrane region" description="Helical" evidence="1">
    <location>
        <begin position="214"/>
        <end position="236"/>
    </location>
</feature>
<feature type="transmembrane region" description="Helical" evidence="1">
    <location>
        <begin position="12"/>
        <end position="31"/>
    </location>
</feature>
<feature type="transmembrane region" description="Helical" evidence="1">
    <location>
        <begin position="350"/>
        <end position="368"/>
    </location>
</feature>
<evidence type="ECO:0000313" key="3">
    <source>
        <dbReference type="Proteomes" id="UP000183200"/>
    </source>
</evidence>
<sequence>MESTSFNLNNWLKTALLNFLVVALAGIILRYKINFPLPLINQKYLLHGHSHFAFVGWVTLALMALMVNYLLKNGLKTNYRKYHWILLANTITAYGMLLTFVVQGYAFFSITFSTLSIFVSYAFIYFFWQDLRKIKEEFAVKPWFKTALILWALSSLGAFTLAYLMASQIKVQDYYFAAIYFFLHFQYNGWFIFAGFGLLFSFFNRGQHAALLKLNRALFLILAATVVPGYFLSLLWLKLPSFVYWTATFSGILQLLALFYFFKFFKLIKAQAITYFTKTTRFLWTLAALSFVIKISLQFLSVFPNLSDFAFGFRPIVIAYLHLCFLGIISFFLIGHFNEVLAPHRKMSKSGIMTFVSGVIIQEIALMIQGLEMIGINLPIPTGIILFVSSLIMGTGLFLMVRKIWDIKKSTANTIHNGLTKINT</sequence>
<protein>
    <submittedName>
        <fullName evidence="2">Uncharacterized protein</fullName>
    </submittedName>
</protein>
<feature type="transmembrane region" description="Helical" evidence="1">
    <location>
        <begin position="380"/>
        <end position="401"/>
    </location>
</feature>
<feature type="transmembrane region" description="Helical" evidence="1">
    <location>
        <begin position="51"/>
        <end position="71"/>
    </location>
</feature>
<reference evidence="3" key="1">
    <citation type="submission" date="2016-10" db="EMBL/GenBank/DDBJ databases">
        <authorList>
            <person name="Varghese N."/>
            <person name="Submissions S."/>
        </authorList>
    </citation>
    <scope>NUCLEOTIDE SEQUENCE [LARGE SCALE GENOMIC DNA]</scope>
    <source>
        <strain evidence="3">DSM 19110</strain>
    </source>
</reference>
<feature type="transmembrane region" description="Helical" evidence="1">
    <location>
        <begin position="242"/>
        <end position="262"/>
    </location>
</feature>
<evidence type="ECO:0000313" key="2">
    <source>
        <dbReference type="EMBL" id="SDM55444.1"/>
    </source>
</evidence>
<gene>
    <name evidence="2" type="ORF">SAMN05421820_10475</name>
</gene>
<evidence type="ECO:0000256" key="1">
    <source>
        <dbReference type="SAM" id="Phobius"/>
    </source>
</evidence>
<organism evidence="2 3">
    <name type="scientific">Pedobacter steynii</name>
    <dbReference type="NCBI Taxonomy" id="430522"/>
    <lineage>
        <taxon>Bacteria</taxon>
        <taxon>Pseudomonadati</taxon>
        <taxon>Bacteroidota</taxon>
        <taxon>Sphingobacteriia</taxon>
        <taxon>Sphingobacteriales</taxon>
        <taxon>Sphingobacteriaceae</taxon>
        <taxon>Pedobacter</taxon>
    </lineage>
</organism>
<dbReference type="EMBL" id="FNGY01000004">
    <property type="protein sequence ID" value="SDM55444.1"/>
    <property type="molecule type" value="Genomic_DNA"/>
</dbReference>
<name>A0A1G9U6Z2_9SPHI</name>
<proteinExistence type="predicted"/>
<feature type="transmembrane region" description="Helical" evidence="1">
    <location>
        <begin position="83"/>
        <end position="101"/>
    </location>
</feature>